<evidence type="ECO:0000256" key="4">
    <source>
        <dbReference type="ARBA" id="ARBA00029440"/>
    </source>
</evidence>
<dbReference type="NCBIfam" id="TIGR01317">
    <property type="entry name" value="GOGAT_sm_gam"/>
    <property type="match status" value="1"/>
</dbReference>
<feature type="non-terminal residue" evidence="7">
    <location>
        <position position="1"/>
    </location>
</feature>
<feature type="domain" description="FAD/NAD(P)-binding" evidence="5">
    <location>
        <begin position="464"/>
        <end position="546"/>
    </location>
</feature>
<sequence length="577" mass="64034">MLSTRVLSRFRAQKITKLSTAAGRCFSTGPDTPSPLDEDTGKHELWREGIYDHDNEPMVRRRDGSFQPLEKLRGFINYQRNPEPYRDPLERVTDWGELNPTSEDVDLKHNSVERKVQAARCMDCGTPFCSTHSGCPVNNKIPEWNTLVYEDQMQEAIDRLHSTNNFPEFTGRVCPAPCEGACVAGLVDNPVTIKNIEYAIVDKAWEDGYITPRVPKTRTGMSVAIVGSGPSGLAAADQLNQMGHNVTIFEREDRIGGLLMYGIPNMKLSKDTVDRRVDLLRQEGIEFVTNANIGENIDINELRSNFDALTLCIGATMPRDLPIPGRDLKGVHFAMEFLTKNQKRLLMTSEGALESNWSKDDFITAAGKDVIVIGGGDTGTDCIGTSMRHRCRSVTNFELMPVPLHERASDNPWPQWPRVYGVDYGHAEVAAVFGEDPRVYSVMTKEFLGDDDGNLRALVTQEVEITKTGPVPIDGTEKEWETDLAILSMGFIAPESYVSDELGLEVDQRNNIHAIYGDYRTSTEGVFAAGDCRRGQSLVVWAINEGRGVADACNSFLEKKKDAEMGNQGDAKFAGLV</sequence>
<dbReference type="InterPro" id="IPR028261">
    <property type="entry name" value="DPD_II"/>
</dbReference>
<dbReference type="Gene3D" id="3.50.50.60">
    <property type="entry name" value="FAD/NAD(P)-binding domain"/>
    <property type="match status" value="2"/>
</dbReference>
<comment type="caution">
    <text evidence="7">The sequence shown here is derived from an EMBL/GenBank/DDBJ whole genome shotgun (WGS) entry which is preliminary data.</text>
</comment>
<keyword evidence="3" id="KW-0314">Glutamate biosynthesis</keyword>
<protein>
    <recommendedName>
        <fullName evidence="9">Glutamate synthase</fullName>
    </recommendedName>
</protein>
<dbReference type="PRINTS" id="PR00419">
    <property type="entry name" value="ADXRDTASE"/>
</dbReference>
<evidence type="ECO:0000313" key="8">
    <source>
        <dbReference type="Proteomes" id="UP001162640"/>
    </source>
</evidence>
<dbReference type="SUPFAM" id="SSF51971">
    <property type="entry name" value="Nucleotide-binding domain"/>
    <property type="match status" value="1"/>
</dbReference>
<reference evidence="8" key="1">
    <citation type="journal article" date="2023" name="Commun. Biol.">
        <title>Genome analysis of Parmales, the sister group of diatoms, reveals the evolutionary specialization of diatoms from phago-mixotrophs to photoautotrophs.</title>
        <authorList>
            <person name="Ban H."/>
            <person name="Sato S."/>
            <person name="Yoshikawa S."/>
            <person name="Yamada K."/>
            <person name="Nakamura Y."/>
            <person name="Ichinomiya M."/>
            <person name="Sato N."/>
            <person name="Blanc-Mathieu R."/>
            <person name="Endo H."/>
            <person name="Kuwata A."/>
            <person name="Ogata H."/>
        </authorList>
    </citation>
    <scope>NUCLEOTIDE SEQUENCE [LARGE SCALE GENOMIC DNA]</scope>
</reference>
<dbReference type="GO" id="GO:0006537">
    <property type="term" value="P:glutamate biosynthetic process"/>
    <property type="evidence" value="ECO:0007669"/>
    <property type="project" value="UniProtKB-KW"/>
</dbReference>
<evidence type="ECO:0000313" key="7">
    <source>
        <dbReference type="EMBL" id="GMH76380.1"/>
    </source>
</evidence>
<dbReference type="Proteomes" id="UP001162640">
    <property type="component" value="Unassembled WGS sequence"/>
</dbReference>
<dbReference type="GO" id="GO:0051536">
    <property type="term" value="F:iron-sulfur cluster binding"/>
    <property type="evidence" value="ECO:0007669"/>
    <property type="project" value="InterPro"/>
</dbReference>
<dbReference type="Pfam" id="PF14691">
    <property type="entry name" value="Fer4_20"/>
    <property type="match status" value="1"/>
</dbReference>
<dbReference type="InterPro" id="IPR051394">
    <property type="entry name" value="Glutamate_Synthase"/>
</dbReference>
<dbReference type="GO" id="GO:0016639">
    <property type="term" value="F:oxidoreductase activity, acting on the CH-NH2 group of donors, NAD or NADP as acceptor"/>
    <property type="evidence" value="ECO:0007669"/>
    <property type="project" value="InterPro"/>
</dbReference>
<feature type="domain" description="FAD/NAD(P)-binding" evidence="5">
    <location>
        <begin position="221"/>
        <end position="408"/>
    </location>
</feature>
<gene>
    <name evidence="7" type="ORF">TL16_g07059</name>
</gene>
<evidence type="ECO:0000256" key="2">
    <source>
        <dbReference type="ARBA" id="ARBA00023002"/>
    </source>
</evidence>
<evidence type="ECO:0000259" key="6">
    <source>
        <dbReference type="Pfam" id="PF14691"/>
    </source>
</evidence>
<dbReference type="Gene3D" id="3.40.50.720">
    <property type="entry name" value="NAD(P)-binding Rossmann-like Domain"/>
    <property type="match status" value="1"/>
</dbReference>
<dbReference type="AlphaFoldDB" id="A0A9W7AUU5"/>
<dbReference type="EMBL" id="BLQM01000220">
    <property type="protein sequence ID" value="GMH76380.1"/>
    <property type="molecule type" value="Genomic_DNA"/>
</dbReference>
<keyword evidence="2" id="KW-0560">Oxidoreductase</keyword>
<proteinExistence type="predicted"/>
<evidence type="ECO:0000259" key="5">
    <source>
        <dbReference type="Pfam" id="PF07992"/>
    </source>
</evidence>
<dbReference type="Gene3D" id="1.10.1060.10">
    <property type="entry name" value="Alpha-helical ferredoxin"/>
    <property type="match status" value="1"/>
</dbReference>
<evidence type="ECO:0000256" key="1">
    <source>
        <dbReference type="ARBA" id="ARBA00022605"/>
    </source>
</evidence>
<feature type="non-terminal residue" evidence="7">
    <location>
        <position position="577"/>
    </location>
</feature>
<evidence type="ECO:0000256" key="3">
    <source>
        <dbReference type="ARBA" id="ARBA00023164"/>
    </source>
</evidence>
<evidence type="ECO:0008006" key="9">
    <source>
        <dbReference type="Google" id="ProtNLM"/>
    </source>
</evidence>
<dbReference type="InterPro" id="IPR006005">
    <property type="entry name" value="Glut_synth_ssu1"/>
</dbReference>
<dbReference type="InterPro" id="IPR036188">
    <property type="entry name" value="FAD/NAD-bd_sf"/>
</dbReference>
<dbReference type="FunFam" id="3.40.50.720:FF:000113">
    <property type="entry name" value="Glutamate synthase [NADH], amyloplastic"/>
    <property type="match status" value="1"/>
</dbReference>
<name>A0A9W7AUU5_9STRA</name>
<feature type="domain" description="Dihydroprymidine dehydrogenase" evidence="6">
    <location>
        <begin position="103"/>
        <end position="207"/>
    </location>
</feature>
<dbReference type="InterPro" id="IPR023753">
    <property type="entry name" value="FAD/NAD-binding_dom"/>
</dbReference>
<organism evidence="7 8">
    <name type="scientific">Triparma laevis f. inornata</name>
    <dbReference type="NCBI Taxonomy" id="1714386"/>
    <lineage>
        <taxon>Eukaryota</taxon>
        <taxon>Sar</taxon>
        <taxon>Stramenopiles</taxon>
        <taxon>Ochrophyta</taxon>
        <taxon>Bolidophyceae</taxon>
        <taxon>Parmales</taxon>
        <taxon>Triparmaceae</taxon>
        <taxon>Triparma</taxon>
    </lineage>
</organism>
<dbReference type="InterPro" id="IPR009051">
    <property type="entry name" value="Helical_ferredxn"/>
</dbReference>
<dbReference type="Pfam" id="PF07992">
    <property type="entry name" value="Pyr_redox_2"/>
    <property type="match status" value="2"/>
</dbReference>
<dbReference type="PANTHER" id="PTHR43100:SF1">
    <property type="entry name" value="GLUTAMATE SYNTHASE [NADPH] SMALL CHAIN"/>
    <property type="match status" value="1"/>
</dbReference>
<keyword evidence="1" id="KW-0028">Amino-acid biosynthesis</keyword>
<comment type="pathway">
    <text evidence="4">Amino-acid biosynthesis.</text>
</comment>
<dbReference type="SUPFAM" id="SSF46548">
    <property type="entry name" value="alpha-helical ferredoxin"/>
    <property type="match status" value="1"/>
</dbReference>
<dbReference type="PANTHER" id="PTHR43100">
    <property type="entry name" value="GLUTAMATE SYNTHASE [NADPH] SMALL CHAIN"/>
    <property type="match status" value="1"/>
</dbReference>
<accession>A0A9W7AUU5</accession>